<feature type="compositionally biased region" description="Basic and acidic residues" evidence="7">
    <location>
        <begin position="1207"/>
        <end position="1229"/>
    </location>
</feature>
<accession>A0A437SXZ2</accession>
<dbReference type="NCBIfam" id="TIGR01760">
    <property type="entry name" value="tape_meas_TP901"/>
    <property type="match status" value="1"/>
</dbReference>
<evidence type="ECO:0000256" key="3">
    <source>
        <dbReference type="ARBA" id="ARBA00022670"/>
    </source>
</evidence>
<dbReference type="SUPFAM" id="SSF57997">
    <property type="entry name" value="Tropomyosin"/>
    <property type="match status" value="1"/>
</dbReference>
<dbReference type="RefSeq" id="WP_103661150.1">
    <property type="nucleotide sequence ID" value="NZ_ML136871.1"/>
</dbReference>
<dbReference type="Pfam" id="PF00877">
    <property type="entry name" value="NLPC_P60"/>
    <property type="match status" value="1"/>
</dbReference>
<feature type="domain" description="NlpC/P60" evidence="8">
    <location>
        <begin position="1744"/>
        <end position="1874"/>
    </location>
</feature>
<dbReference type="PANTHER" id="PTHR37813">
    <property type="entry name" value="FELS-2 PROPHAGE PROTEIN"/>
    <property type="match status" value="1"/>
</dbReference>
<keyword evidence="3" id="KW-0645">Protease</keyword>
<evidence type="ECO:0000259" key="8">
    <source>
        <dbReference type="PROSITE" id="PS51935"/>
    </source>
</evidence>
<protein>
    <submittedName>
        <fullName evidence="9">Phage tail tape measure protein</fullName>
    </submittedName>
</protein>
<evidence type="ECO:0000256" key="4">
    <source>
        <dbReference type="ARBA" id="ARBA00022801"/>
    </source>
</evidence>
<comment type="caution">
    <text evidence="9">The sequence shown here is derived from an EMBL/GenBank/DDBJ whole genome shotgun (WGS) entry which is preliminary data.</text>
</comment>
<dbReference type="InterPro" id="IPR036291">
    <property type="entry name" value="NAD(P)-bd_dom_sf"/>
</dbReference>
<feature type="region of interest" description="Disordered" evidence="7">
    <location>
        <begin position="1206"/>
        <end position="1229"/>
    </location>
</feature>
<dbReference type="GO" id="GO:0008234">
    <property type="term" value="F:cysteine-type peptidase activity"/>
    <property type="evidence" value="ECO:0007669"/>
    <property type="project" value="UniProtKB-KW"/>
</dbReference>
<dbReference type="Pfam" id="PF10145">
    <property type="entry name" value="PhageMin_Tail"/>
    <property type="match status" value="1"/>
</dbReference>
<dbReference type="EMBL" id="RXIA01000001">
    <property type="protein sequence ID" value="RVU71778.1"/>
    <property type="molecule type" value="Genomic_DNA"/>
</dbReference>
<reference evidence="9 10" key="1">
    <citation type="submission" date="2018-12" db="EMBL/GenBank/DDBJ databases">
        <authorList>
            <person name="Meng J."/>
        </authorList>
    </citation>
    <scope>NUCLEOTIDE SEQUENCE [LARGE SCALE GENOMIC DNA]</scope>
    <source>
        <strain evidence="9 10">HT111-2</strain>
    </source>
</reference>
<sequence>MANIPLGSMSTEVKLDGSQSVKTLRELKQAVTQATSAWKAQRAELASVGKSTEAAEAKYKGLSESIQKQKELISGFEASQKHLAEAQKTVDRSTKEGRQEYGKYNEALQKNETRLHSAQQKLQALTQQQTKAKSSLNYYKSGLADVQKQLKTNEAVAKSYVVRLNAEGKGYESAKAKLNSYKDSLANLRKQQTIQNSELSRIAKETGKTSDAYKRQQVRVNETATSIAHLNSKIKSSQAEVNRLNPGGFNKLANGAKHVTSATEKMKSGFSKTWSHIKSGATVAATGIGAVGAAAISGAKKAGNLQQSYKEITNLAVTGGEKQKEVLKAVTQMQRDGRDMSIKYGKSQQSIAEAYEELIKRGYTTKQALGAMKTELQGSVASGDDFKDVVSVSSTVLESFGMRAKSTTKMTSNTKRAVNELAYAADMTSTGFKDLGYGMSYVGSSAHQAGFSLSETASAMGILSNNGLEASKAGTGLNQVINRLSDATGKLVKGDKKNVLAKLGITPKEITNSKGQLKSLGTVFGVLQKHMKGMTKVQKINIMKSLFGVNGEQAGLILAKYNKQLDTLSGKVLKAGKNGKYVSDLAAKNSQTAKMQMARLKQAGNAFAMTLGAKMLPAINEAGDSLVVFLTKSKDGKRLTNDFAKAVEGLATGLANTIKWIAKHPNETKMIATGLGAAYGVVKLASFVQWLNKTRLAFKGLSIGSKLLSGWDKSLIHLSNAKTRIGKVASVIGKLNGKFLNVGKKLGTALGNGLKSIGDKALSAGKFLGSKITQGIKATMKFSMGKRLATGALAGGTVAVPEVVNAVKDRHSATKRSQDIGGAVGAVAGGALTSMIPVVGPMLAPIGAIIGKYAGRWGGQAVNKFTKGWQSKKPPKKFWSLENLGWSAHSMWNGFTKSVGKTIKWFKKNWKEVGIYFISPLAGAINSLYKHNPKFRKWVKGLVKGFKKAWKNTGKWFGKLGKNIQKSWKGMTSWFKKLGKNMANGLKSSWKGMTKWFSNIGKGIKKYWKTLVNWYAKLGKSMVKGLKLAWKSMPKWFSGIGKAVKHTWSSMTGFFKNLGKNTAEFFKHPWKSIKDWFSGIIDGIKSTWDSFWGHVSGPLSKLSHIHFANGTDWRKKYGVPAIVNDAAGSEYREGLLVNGKVIPFPKKRNMPFWLMPDQDIINGHDMAKLYGKHFAKGTLDIAMPGSKEFSKIAKELTTTTKKHLKLAKKEADKRDHRHSEEQLAKTRQKHDQAQLKKLGDEISRALKAKNGTRVHELTGKFNKLSAKVSADKKKVNSFKPHAGQVLVDQGLLIGSKTRIGHSVYISKRLFNKLIKQFKDQEKARKKRERKRKEKKSTRKSRTTKTHRRRTTSTRSRSYSYRVPSISSKSISVSAKGTKSVKALAKALKSIKGGKHTVSVKTKGLKSVKSLAKQVKRIKGHTSHVKVKTSGSKSLKSLAKNITSVHSRINSLTKAAKKNKFGSVISKQAVEAVKSLKGKGNFTKQFTSMTKKFDKELKSMAKNSKSEFKSMWSQIEKSSKSGENKITHELSSFAKKFKSDWKSLENAVSHTFSHFWTSMKNAAGKGVNAVIRVLNSAIGKIDSVISEFGGSKSAVHKSGLVHYAGGTDANGRLTHDTLAIVNDAQSGPRQEAIVTDTNDVLLPRGNNVPVMLRKGWGVLNGTQTQSLGLPHFANGTGLKGLYDLAKKYWGHPDKTGKSMFGAVTGLTGAVKDLASGMRIKSEKSGVNWWSQLWKMVEDKVNDDDLGPASGLLKAVEELGHGKRYLWGGYGIDSKGLDCSGLVSTALEHYFHSGWGHLDVAGLWRHATKISRAEAKPGDPVFWLPDEHVGIYAGHGRYYSAYGPNDGGPIGMQSVGSGATFGRFKGINTEGSRSVTPKIKANTKLQKQIKNQVGQGFWKTIQKIADKYGEQFNGANAISGSMIEAAAKKMHVNLPDGFVKDVLRVAMSETGNRNIQQQIHDVNSGGNEAQGPLQFTRQTFKAYAMPGHTNIHNPYDELLAFFNNSDWKNSIGWTTIWGHRKFDWLHSGPQGHRRFANGGIANKPSIFGEAGPEMAIPLIPSKSTRAWELIGKAVGILSNNSGATTQQIDTQEQKEEHDFRKAVLLLLQQLVAKDGSVDVKLTTPAGRALWEVVEPYSKQEQRAEQIRQRRGLSGRFR</sequence>
<dbReference type="Proteomes" id="UP000288291">
    <property type="component" value="Unassembled WGS sequence"/>
</dbReference>
<keyword evidence="5" id="KW-0788">Thiol protease</keyword>
<feature type="coiled-coil region" evidence="6">
    <location>
        <begin position="108"/>
        <end position="135"/>
    </location>
</feature>
<evidence type="ECO:0000256" key="1">
    <source>
        <dbReference type="ARBA" id="ARBA00007074"/>
    </source>
</evidence>
<feature type="compositionally biased region" description="Basic residues" evidence="7">
    <location>
        <begin position="1323"/>
        <end position="1351"/>
    </location>
</feature>
<evidence type="ECO:0000256" key="5">
    <source>
        <dbReference type="ARBA" id="ARBA00022807"/>
    </source>
</evidence>
<evidence type="ECO:0000256" key="6">
    <source>
        <dbReference type="SAM" id="Coils"/>
    </source>
</evidence>
<dbReference type="InterPro" id="IPR038765">
    <property type="entry name" value="Papain-like_cys_pep_sf"/>
</dbReference>
<evidence type="ECO:0000256" key="2">
    <source>
        <dbReference type="ARBA" id="ARBA00022612"/>
    </source>
</evidence>
<keyword evidence="6" id="KW-0175">Coiled coil</keyword>
<gene>
    <name evidence="9" type="ORF">EJK17_00430</name>
</gene>
<evidence type="ECO:0000256" key="7">
    <source>
        <dbReference type="SAM" id="MobiDB-lite"/>
    </source>
</evidence>
<proteinExistence type="inferred from homology"/>
<keyword evidence="2" id="KW-1188">Viral release from host cell</keyword>
<dbReference type="GO" id="GO:0006508">
    <property type="term" value="P:proteolysis"/>
    <property type="evidence" value="ECO:0007669"/>
    <property type="project" value="UniProtKB-KW"/>
</dbReference>
<feature type="region of interest" description="Disordered" evidence="7">
    <location>
        <begin position="1319"/>
        <end position="1360"/>
    </location>
</feature>
<dbReference type="PROSITE" id="PS51935">
    <property type="entry name" value="NLPC_P60"/>
    <property type="match status" value="1"/>
</dbReference>
<dbReference type="InterPro" id="IPR010090">
    <property type="entry name" value="Phage_tape_meas"/>
</dbReference>
<keyword evidence="10" id="KW-1185">Reference proteome</keyword>
<dbReference type="InterPro" id="IPR000064">
    <property type="entry name" value="NLP_P60_dom"/>
</dbReference>
<dbReference type="Gene3D" id="3.90.1720.10">
    <property type="entry name" value="endopeptidase domain like (from Nostoc punctiforme)"/>
    <property type="match status" value="1"/>
</dbReference>
<name>A0A437SXZ2_9LACO</name>
<dbReference type="SUPFAM" id="SSF54001">
    <property type="entry name" value="Cysteine proteinases"/>
    <property type="match status" value="1"/>
</dbReference>
<organism evidence="9 10">
    <name type="scientific">Lactobacillus xujianguonis</name>
    <dbReference type="NCBI Taxonomy" id="2495899"/>
    <lineage>
        <taxon>Bacteria</taxon>
        <taxon>Bacillati</taxon>
        <taxon>Bacillota</taxon>
        <taxon>Bacilli</taxon>
        <taxon>Lactobacillales</taxon>
        <taxon>Lactobacillaceae</taxon>
        <taxon>Lactobacillus</taxon>
    </lineage>
</organism>
<evidence type="ECO:0000313" key="10">
    <source>
        <dbReference type="Proteomes" id="UP000288291"/>
    </source>
</evidence>
<dbReference type="SUPFAM" id="SSF51735">
    <property type="entry name" value="NAD(P)-binding Rossmann-fold domains"/>
    <property type="match status" value="1"/>
</dbReference>
<comment type="similarity">
    <text evidence="1">Belongs to the peptidase C40 family.</text>
</comment>
<dbReference type="PANTHER" id="PTHR37813:SF1">
    <property type="entry name" value="FELS-2 PROPHAGE PROTEIN"/>
    <property type="match status" value="1"/>
</dbReference>
<evidence type="ECO:0000313" key="9">
    <source>
        <dbReference type="EMBL" id="RVU71778.1"/>
    </source>
</evidence>
<keyword evidence="4" id="KW-0378">Hydrolase</keyword>